<dbReference type="InterPro" id="IPR051077">
    <property type="entry name" value="Ca-dependent_lectin"/>
</dbReference>
<proteinExistence type="predicted"/>
<dbReference type="OrthoDB" id="6098256at2759"/>
<keyword evidence="2" id="KW-1185">Reference proteome</keyword>
<gene>
    <name evidence="1" type="ORF">MCOR_58198</name>
</gene>
<evidence type="ECO:0000313" key="2">
    <source>
        <dbReference type="Proteomes" id="UP000507470"/>
    </source>
</evidence>
<name>A0A6J8F0Q6_MYTCO</name>
<dbReference type="EMBL" id="CACVKT020010430">
    <property type="protein sequence ID" value="CAC5426499.1"/>
    <property type="molecule type" value="Genomic_DNA"/>
</dbReference>
<organism evidence="1 2">
    <name type="scientific">Mytilus coruscus</name>
    <name type="common">Sea mussel</name>
    <dbReference type="NCBI Taxonomy" id="42192"/>
    <lineage>
        <taxon>Eukaryota</taxon>
        <taxon>Metazoa</taxon>
        <taxon>Spiralia</taxon>
        <taxon>Lophotrochozoa</taxon>
        <taxon>Mollusca</taxon>
        <taxon>Bivalvia</taxon>
        <taxon>Autobranchia</taxon>
        <taxon>Pteriomorphia</taxon>
        <taxon>Mytilida</taxon>
        <taxon>Mytiloidea</taxon>
        <taxon>Mytilidae</taxon>
        <taxon>Mytilinae</taxon>
        <taxon>Mytilus</taxon>
    </lineage>
</organism>
<sequence>MISVPLLNNLNAPLVAQLDVNAINIELKAYIEQEIANGVKTAKALIVNQSDEAIKLGEHYIGTTYTQWGRSNCTANDTETVYSGFVGGSAYTRSGSAINILCLINDPQWGMYDSKVNDLPFIGGALFDVYDINVPNSPFDFDKYENHRVPCSVCMKKKKASTIMIPARKDCHGNWVKEYDGYLYAGHPSHAAATEYICLDKTPEALDKSPSYTDKMLLYPVMVNCNGAIPCPPYVNGREVTCVVCSR</sequence>
<dbReference type="PANTHER" id="PTHR24024">
    <property type="entry name" value="PULMONARY SURFACTANT-ASSOCIATED PROTEIN A"/>
    <property type="match status" value="1"/>
</dbReference>
<reference evidence="1 2" key="1">
    <citation type="submission" date="2020-06" db="EMBL/GenBank/DDBJ databases">
        <authorList>
            <person name="Li R."/>
            <person name="Bekaert M."/>
        </authorList>
    </citation>
    <scope>NUCLEOTIDE SEQUENCE [LARGE SCALE GENOMIC DNA]</scope>
    <source>
        <strain evidence="2">wild</strain>
    </source>
</reference>
<dbReference type="PANTHER" id="PTHR24024:SF18">
    <property type="entry name" value="SHORT-CHAIN COLLAGEN C4-LIKE"/>
    <property type="match status" value="1"/>
</dbReference>
<dbReference type="AlphaFoldDB" id="A0A6J8F0Q6"/>
<dbReference type="GO" id="GO:0005615">
    <property type="term" value="C:extracellular space"/>
    <property type="evidence" value="ECO:0007669"/>
    <property type="project" value="TreeGrafter"/>
</dbReference>
<protein>
    <submittedName>
        <fullName evidence="1">Uncharacterized protein</fullName>
    </submittedName>
</protein>
<accession>A0A6J8F0Q6</accession>
<dbReference type="Proteomes" id="UP000507470">
    <property type="component" value="Unassembled WGS sequence"/>
</dbReference>
<evidence type="ECO:0000313" key="1">
    <source>
        <dbReference type="EMBL" id="CAC5426499.1"/>
    </source>
</evidence>